<dbReference type="GO" id="GO:0005886">
    <property type="term" value="C:plasma membrane"/>
    <property type="evidence" value="ECO:0007669"/>
    <property type="project" value="TreeGrafter"/>
</dbReference>
<dbReference type="Pfam" id="PF00858">
    <property type="entry name" value="ASC"/>
    <property type="match status" value="1"/>
</dbReference>
<evidence type="ECO:0000256" key="12">
    <source>
        <dbReference type="ARBA" id="ARBA00023303"/>
    </source>
</evidence>
<evidence type="ECO:0000256" key="9">
    <source>
        <dbReference type="ARBA" id="ARBA00023136"/>
    </source>
</evidence>
<feature type="compositionally biased region" description="Polar residues" evidence="14">
    <location>
        <begin position="208"/>
        <end position="234"/>
    </location>
</feature>
<reference evidence="16" key="2">
    <citation type="submission" date="2022-06" db="UniProtKB">
        <authorList>
            <consortium name="EnsemblMetazoa"/>
        </authorList>
    </citation>
    <scope>IDENTIFICATION</scope>
    <source>
        <strain evidence="16">DF5081</strain>
    </source>
</reference>
<keyword evidence="9 15" id="KW-0472">Membrane</keyword>
<keyword evidence="7" id="KW-0915">Sodium</keyword>
<comment type="subcellular location">
    <subcellularLocation>
        <location evidence="1">Membrane</location>
        <topology evidence="1">Multi-pass membrane protein</topology>
    </subcellularLocation>
</comment>
<dbReference type="Proteomes" id="UP000005237">
    <property type="component" value="Unassembled WGS sequence"/>
</dbReference>
<keyword evidence="11 13" id="KW-0739">Sodium transport</keyword>
<evidence type="ECO:0000256" key="10">
    <source>
        <dbReference type="ARBA" id="ARBA00023180"/>
    </source>
</evidence>
<keyword evidence="8 13" id="KW-0406">Ion transport</keyword>
<evidence type="ECO:0000256" key="7">
    <source>
        <dbReference type="ARBA" id="ARBA00023053"/>
    </source>
</evidence>
<evidence type="ECO:0000256" key="13">
    <source>
        <dbReference type="RuleBase" id="RU000679"/>
    </source>
</evidence>
<dbReference type="InterPro" id="IPR001873">
    <property type="entry name" value="ENaC"/>
</dbReference>
<feature type="region of interest" description="Disordered" evidence="14">
    <location>
        <begin position="196"/>
        <end position="234"/>
    </location>
</feature>
<evidence type="ECO:0000256" key="6">
    <source>
        <dbReference type="ARBA" id="ARBA00022989"/>
    </source>
</evidence>
<dbReference type="FunFam" id="1.10.287.770:FF:000001">
    <property type="entry name" value="Acid-sensing ion channel subunit 1"/>
    <property type="match status" value="1"/>
</dbReference>
<comment type="similarity">
    <text evidence="2 13">Belongs to the amiloride-sensitive sodium channel (TC 1.A.6) family.</text>
</comment>
<keyword evidence="4 13" id="KW-0894">Sodium channel</keyword>
<keyword evidence="6 15" id="KW-1133">Transmembrane helix</keyword>
<dbReference type="PANTHER" id="PTHR11690:SF120">
    <property type="entry name" value="FLR-1"/>
    <property type="match status" value="1"/>
</dbReference>
<keyword evidence="3 13" id="KW-0813">Transport</keyword>
<evidence type="ECO:0000256" key="8">
    <source>
        <dbReference type="ARBA" id="ARBA00023065"/>
    </source>
</evidence>
<name>A0A8R1EKP9_CAEJA</name>
<keyword evidence="10" id="KW-0325">Glycoprotein</keyword>
<evidence type="ECO:0000256" key="15">
    <source>
        <dbReference type="SAM" id="Phobius"/>
    </source>
</evidence>
<evidence type="ECO:0000256" key="5">
    <source>
        <dbReference type="ARBA" id="ARBA00022692"/>
    </source>
</evidence>
<sequence>MKFKHSDDVCDCPSECQLLKFDIENSYSLVSHSTKKQIDDTNWISTSDISHINLYYGHVAYERQEQQKQLQTADLLSNIAGSMGLFLGMSTVTLLEIFIYLFKAVWGTVNSTRQKQFVDAVAEEERDRQQSIVIIQSSNSDRNNMYDAKSANNEERKSSRNSIHIHLDRRNSRMIRGGDMFSAPRESVSIPSQLFSPLSKHNRRRESFASQTDGSSANMQRKISMQSTFKSQLL</sequence>
<keyword evidence="5 13" id="KW-0812">Transmembrane</keyword>
<evidence type="ECO:0000256" key="2">
    <source>
        <dbReference type="ARBA" id="ARBA00007193"/>
    </source>
</evidence>
<dbReference type="PANTHER" id="PTHR11690">
    <property type="entry name" value="AMILORIDE-SENSITIVE SODIUM CHANNEL-RELATED"/>
    <property type="match status" value="1"/>
</dbReference>
<feature type="transmembrane region" description="Helical" evidence="15">
    <location>
        <begin position="85"/>
        <end position="106"/>
    </location>
</feature>
<evidence type="ECO:0000256" key="4">
    <source>
        <dbReference type="ARBA" id="ARBA00022461"/>
    </source>
</evidence>
<dbReference type="AlphaFoldDB" id="A0A8R1EKP9"/>
<evidence type="ECO:0000256" key="11">
    <source>
        <dbReference type="ARBA" id="ARBA00023201"/>
    </source>
</evidence>
<feature type="region of interest" description="Disordered" evidence="14">
    <location>
        <begin position="142"/>
        <end position="162"/>
    </location>
</feature>
<accession>A0A8R1EKP9</accession>
<evidence type="ECO:0000313" key="17">
    <source>
        <dbReference type="Proteomes" id="UP000005237"/>
    </source>
</evidence>
<dbReference type="GO" id="GO:0015280">
    <property type="term" value="F:ligand-gated sodium channel activity"/>
    <property type="evidence" value="ECO:0007669"/>
    <property type="project" value="TreeGrafter"/>
</dbReference>
<dbReference type="EnsemblMetazoa" id="CJA37883.1">
    <property type="protein sequence ID" value="CJA37883.1"/>
    <property type="gene ID" value="WBGene00213730"/>
</dbReference>
<evidence type="ECO:0000256" key="1">
    <source>
        <dbReference type="ARBA" id="ARBA00004141"/>
    </source>
</evidence>
<evidence type="ECO:0000313" key="16">
    <source>
        <dbReference type="EnsemblMetazoa" id="CJA37883.1"/>
    </source>
</evidence>
<evidence type="ECO:0000256" key="14">
    <source>
        <dbReference type="SAM" id="MobiDB-lite"/>
    </source>
</evidence>
<reference evidence="17" key="1">
    <citation type="submission" date="2010-08" db="EMBL/GenBank/DDBJ databases">
        <authorList>
            <consortium name="Caenorhabditis japonica Sequencing Consortium"/>
            <person name="Wilson R.K."/>
        </authorList>
    </citation>
    <scope>NUCLEOTIDE SEQUENCE [LARGE SCALE GENOMIC DNA]</scope>
    <source>
        <strain evidence="17">DF5081</strain>
    </source>
</reference>
<keyword evidence="17" id="KW-1185">Reference proteome</keyword>
<dbReference type="Gene3D" id="1.10.287.770">
    <property type="entry name" value="YojJ-like"/>
    <property type="match status" value="1"/>
</dbReference>
<keyword evidence="12 13" id="KW-0407">Ion channel</keyword>
<evidence type="ECO:0000256" key="3">
    <source>
        <dbReference type="ARBA" id="ARBA00022448"/>
    </source>
</evidence>
<organism evidence="16 17">
    <name type="scientific">Caenorhabditis japonica</name>
    <dbReference type="NCBI Taxonomy" id="281687"/>
    <lineage>
        <taxon>Eukaryota</taxon>
        <taxon>Metazoa</taxon>
        <taxon>Ecdysozoa</taxon>
        <taxon>Nematoda</taxon>
        <taxon>Chromadorea</taxon>
        <taxon>Rhabditida</taxon>
        <taxon>Rhabditina</taxon>
        <taxon>Rhabditomorpha</taxon>
        <taxon>Rhabditoidea</taxon>
        <taxon>Rhabditidae</taxon>
        <taxon>Peloderinae</taxon>
        <taxon>Caenorhabditis</taxon>
    </lineage>
</organism>
<proteinExistence type="inferred from homology"/>
<protein>
    <submittedName>
        <fullName evidence="16">Uncharacterized protein</fullName>
    </submittedName>
</protein>